<feature type="transmembrane region" description="Helical" evidence="1">
    <location>
        <begin position="16"/>
        <end position="37"/>
    </location>
</feature>
<keyword evidence="3" id="KW-1185">Reference proteome</keyword>
<name>A0ABU6DP83_9GAMM</name>
<accession>A0ABU6DP83</accession>
<protein>
    <submittedName>
        <fullName evidence="2">Uncharacterized protein</fullName>
    </submittedName>
</protein>
<evidence type="ECO:0000256" key="1">
    <source>
        <dbReference type="SAM" id="Phobius"/>
    </source>
</evidence>
<dbReference type="Proteomes" id="UP001339883">
    <property type="component" value="Unassembled WGS sequence"/>
</dbReference>
<feature type="transmembrane region" description="Helical" evidence="1">
    <location>
        <begin position="97"/>
        <end position="119"/>
    </location>
</feature>
<dbReference type="EMBL" id="VTDN01000001">
    <property type="protein sequence ID" value="MEB5475670.1"/>
    <property type="molecule type" value="Genomic_DNA"/>
</dbReference>
<reference evidence="2 3" key="1">
    <citation type="submission" date="2019-08" db="EMBL/GenBank/DDBJ databases">
        <title>Five species of Acinetobacter isolated from floral nectar and animal pollinators.</title>
        <authorList>
            <person name="Hendry T.A."/>
        </authorList>
    </citation>
    <scope>NUCLEOTIDE SEQUENCE [LARGE SCALE GENOMIC DNA]</scope>
    <source>
        <strain evidence="2 3">MD18.27</strain>
    </source>
</reference>
<feature type="transmembrane region" description="Helical" evidence="1">
    <location>
        <begin position="58"/>
        <end position="77"/>
    </location>
</feature>
<organism evidence="2 3">
    <name type="scientific">Acinetobacter pollinis</name>
    <dbReference type="NCBI Taxonomy" id="2605270"/>
    <lineage>
        <taxon>Bacteria</taxon>
        <taxon>Pseudomonadati</taxon>
        <taxon>Pseudomonadota</taxon>
        <taxon>Gammaproteobacteria</taxon>
        <taxon>Moraxellales</taxon>
        <taxon>Moraxellaceae</taxon>
        <taxon>Acinetobacter</taxon>
    </lineage>
</organism>
<proteinExistence type="predicted"/>
<dbReference type="NCBIfam" id="NF038216">
    <property type="entry name" value="ABZJ_00895_fam"/>
    <property type="match status" value="1"/>
</dbReference>
<evidence type="ECO:0000313" key="3">
    <source>
        <dbReference type="Proteomes" id="UP001339883"/>
    </source>
</evidence>
<keyword evidence="1" id="KW-1133">Transmembrane helix</keyword>
<sequence length="134" mass="15723">MTCISGVLATVLPRELSLVFMVLPYLVSMIAVLYLFLKQHRRAPTVEERKRFTLSLNLLFWLFNLSGFFLGLLWTSFSEPEIWQYTIKMLFQPATLMIIGLFFIVIALPLIAVTFWFYGKQAERMALKMFGHRY</sequence>
<keyword evidence="1" id="KW-0472">Membrane</keyword>
<comment type="caution">
    <text evidence="2">The sequence shown here is derived from an EMBL/GenBank/DDBJ whole genome shotgun (WGS) entry which is preliminary data.</text>
</comment>
<dbReference type="InterPro" id="IPR047730">
    <property type="entry name" value="ABZJ_00895-like"/>
</dbReference>
<gene>
    <name evidence="2" type="ORF">I2F25_01135</name>
</gene>
<keyword evidence="1" id="KW-0812">Transmembrane</keyword>
<evidence type="ECO:0000313" key="2">
    <source>
        <dbReference type="EMBL" id="MEB5475670.1"/>
    </source>
</evidence>